<evidence type="ECO:0000256" key="1">
    <source>
        <dbReference type="SAM" id="Phobius"/>
    </source>
</evidence>
<name>W4FP10_APHAT</name>
<keyword evidence="1" id="KW-0812">Transmembrane</keyword>
<feature type="transmembrane region" description="Helical" evidence="1">
    <location>
        <begin position="16"/>
        <end position="38"/>
    </location>
</feature>
<dbReference type="RefSeq" id="XP_009841334.1">
    <property type="nucleotide sequence ID" value="XM_009843032.1"/>
</dbReference>
<organism evidence="2">
    <name type="scientific">Aphanomyces astaci</name>
    <name type="common">Crayfish plague agent</name>
    <dbReference type="NCBI Taxonomy" id="112090"/>
    <lineage>
        <taxon>Eukaryota</taxon>
        <taxon>Sar</taxon>
        <taxon>Stramenopiles</taxon>
        <taxon>Oomycota</taxon>
        <taxon>Saprolegniomycetes</taxon>
        <taxon>Saprolegniales</taxon>
        <taxon>Verrucalvaceae</taxon>
        <taxon>Aphanomyces</taxon>
    </lineage>
</organism>
<dbReference type="AlphaFoldDB" id="W4FP10"/>
<protein>
    <submittedName>
        <fullName evidence="2">Uncharacterized protein</fullName>
    </submittedName>
</protein>
<gene>
    <name evidence="2" type="ORF">H257_15051</name>
</gene>
<keyword evidence="1" id="KW-0472">Membrane</keyword>
<dbReference type="EMBL" id="KI913178">
    <property type="protein sequence ID" value="ETV69232.1"/>
    <property type="molecule type" value="Genomic_DNA"/>
</dbReference>
<evidence type="ECO:0000313" key="2">
    <source>
        <dbReference type="EMBL" id="ETV69232.1"/>
    </source>
</evidence>
<sequence length="110" mass="12099">MDYTLLVVVGVEVLELVLVLVAGGCSSWTSNCWIMAWLASKRRWAFSACSLSNAMRSLCITRSLSRRSSCSRIKASSVAFAWSWSRVIAAKRSRSTSSRCWSCSFSAAST</sequence>
<reference evidence="2" key="1">
    <citation type="submission" date="2013-12" db="EMBL/GenBank/DDBJ databases">
        <title>The Genome Sequence of Aphanomyces astaci APO3.</title>
        <authorList>
            <consortium name="The Broad Institute Genomics Platform"/>
            <person name="Russ C."/>
            <person name="Tyler B."/>
            <person name="van West P."/>
            <person name="Dieguez-Uribeondo J."/>
            <person name="Young S.K."/>
            <person name="Zeng Q."/>
            <person name="Gargeya S."/>
            <person name="Fitzgerald M."/>
            <person name="Abouelleil A."/>
            <person name="Alvarado L."/>
            <person name="Chapman S.B."/>
            <person name="Gainer-Dewar J."/>
            <person name="Goldberg J."/>
            <person name="Griggs A."/>
            <person name="Gujja S."/>
            <person name="Hansen M."/>
            <person name="Howarth C."/>
            <person name="Imamovic A."/>
            <person name="Ireland A."/>
            <person name="Larimer J."/>
            <person name="McCowan C."/>
            <person name="Murphy C."/>
            <person name="Pearson M."/>
            <person name="Poon T.W."/>
            <person name="Priest M."/>
            <person name="Roberts A."/>
            <person name="Saif S."/>
            <person name="Shea T."/>
            <person name="Sykes S."/>
            <person name="Wortman J."/>
            <person name="Nusbaum C."/>
            <person name="Birren B."/>
        </authorList>
    </citation>
    <scope>NUCLEOTIDE SEQUENCE [LARGE SCALE GENOMIC DNA]</scope>
    <source>
        <strain evidence="2">APO3</strain>
    </source>
</reference>
<keyword evidence="1" id="KW-1133">Transmembrane helix</keyword>
<dbReference type="VEuPathDB" id="FungiDB:H257_15051"/>
<proteinExistence type="predicted"/>
<dbReference type="GeneID" id="20817047"/>
<accession>W4FP10</accession>